<evidence type="ECO:0000259" key="11">
    <source>
        <dbReference type="Pfam" id="PF02880"/>
    </source>
</evidence>
<evidence type="ECO:0000256" key="2">
    <source>
        <dbReference type="ARBA" id="ARBA00010231"/>
    </source>
</evidence>
<evidence type="ECO:0000256" key="1">
    <source>
        <dbReference type="ARBA" id="ARBA00001946"/>
    </source>
</evidence>
<dbReference type="PANTHER" id="PTHR45745">
    <property type="entry name" value="PHOSPHOMANNOMUTASE 45A"/>
    <property type="match status" value="1"/>
</dbReference>
<name>A0ABN1WG19_9PSEU</name>
<keyword evidence="13" id="KW-1185">Reference proteome</keyword>
<dbReference type="Pfam" id="PF02879">
    <property type="entry name" value="PGM_PMM_II"/>
    <property type="match status" value="1"/>
</dbReference>
<evidence type="ECO:0000256" key="6">
    <source>
        <dbReference type="ARBA" id="ARBA00023235"/>
    </source>
</evidence>
<dbReference type="InterPro" id="IPR005844">
    <property type="entry name" value="A-D-PHexomutase_a/b/a-I"/>
</dbReference>
<organism evidence="12 13">
    <name type="scientific">Prauserella halophila</name>
    <dbReference type="NCBI Taxonomy" id="185641"/>
    <lineage>
        <taxon>Bacteria</taxon>
        <taxon>Bacillati</taxon>
        <taxon>Actinomycetota</taxon>
        <taxon>Actinomycetes</taxon>
        <taxon>Pseudonocardiales</taxon>
        <taxon>Pseudonocardiaceae</taxon>
        <taxon>Prauserella</taxon>
    </lineage>
</organism>
<dbReference type="InterPro" id="IPR005843">
    <property type="entry name" value="A-D-PHexomutase_C"/>
</dbReference>
<keyword evidence="4 7" id="KW-0479">Metal-binding</keyword>
<evidence type="ECO:0000256" key="3">
    <source>
        <dbReference type="ARBA" id="ARBA00022553"/>
    </source>
</evidence>
<keyword evidence="3" id="KW-0597">Phosphoprotein</keyword>
<proteinExistence type="inferred from homology"/>
<dbReference type="SUPFAM" id="SSF55957">
    <property type="entry name" value="Phosphoglucomutase, C-terminal domain"/>
    <property type="match status" value="1"/>
</dbReference>
<dbReference type="SUPFAM" id="SSF53738">
    <property type="entry name" value="Phosphoglucomutase, first 3 domains"/>
    <property type="match status" value="3"/>
</dbReference>
<protein>
    <submittedName>
        <fullName evidence="12">Phospho-sugar mutase</fullName>
    </submittedName>
</protein>
<dbReference type="Gene3D" id="3.40.120.10">
    <property type="entry name" value="Alpha-D-Glucose-1,6-Bisphosphate, subunit A, domain 3"/>
    <property type="match status" value="4"/>
</dbReference>
<comment type="caution">
    <text evidence="12">The sequence shown here is derived from an EMBL/GenBank/DDBJ whole genome shotgun (WGS) entry which is preliminary data.</text>
</comment>
<evidence type="ECO:0000256" key="5">
    <source>
        <dbReference type="ARBA" id="ARBA00022842"/>
    </source>
</evidence>
<reference evidence="12 13" key="1">
    <citation type="journal article" date="2019" name="Int. J. Syst. Evol. Microbiol.">
        <title>The Global Catalogue of Microorganisms (GCM) 10K type strain sequencing project: providing services to taxonomists for standard genome sequencing and annotation.</title>
        <authorList>
            <consortium name="The Broad Institute Genomics Platform"/>
            <consortium name="The Broad Institute Genome Sequencing Center for Infectious Disease"/>
            <person name="Wu L."/>
            <person name="Ma J."/>
        </authorList>
    </citation>
    <scope>NUCLEOTIDE SEQUENCE [LARGE SCALE GENOMIC DNA]</scope>
    <source>
        <strain evidence="12 13">JCM 13023</strain>
    </source>
</reference>
<dbReference type="InterPro" id="IPR036900">
    <property type="entry name" value="A-D-PHexomutase_C_sf"/>
</dbReference>
<dbReference type="Pfam" id="PF02878">
    <property type="entry name" value="PGM_PMM_I"/>
    <property type="match status" value="1"/>
</dbReference>
<dbReference type="EMBL" id="BAAALN010000014">
    <property type="protein sequence ID" value="GAA1247106.1"/>
    <property type="molecule type" value="Genomic_DNA"/>
</dbReference>
<accession>A0ABN1WG19</accession>
<evidence type="ECO:0000259" key="8">
    <source>
        <dbReference type="Pfam" id="PF00408"/>
    </source>
</evidence>
<dbReference type="Pfam" id="PF00408">
    <property type="entry name" value="PGM_PMM_IV"/>
    <property type="match status" value="1"/>
</dbReference>
<feature type="domain" description="Alpha-D-phosphohexomutase alpha/beta/alpha" evidence="10">
    <location>
        <begin position="229"/>
        <end position="314"/>
    </location>
</feature>
<dbReference type="InterPro" id="IPR005846">
    <property type="entry name" value="A-D-PHexomutase_a/b/a-III"/>
</dbReference>
<dbReference type="Proteomes" id="UP001500653">
    <property type="component" value="Unassembled WGS sequence"/>
</dbReference>
<evidence type="ECO:0000313" key="12">
    <source>
        <dbReference type="EMBL" id="GAA1247106.1"/>
    </source>
</evidence>
<dbReference type="Pfam" id="PF02880">
    <property type="entry name" value="PGM_PMM_III"/>
    <property type="match status" value="1"/>
</dbReference>
<dbReference type="PRINTS" id="PR00509">
    <property type="entry name" value="PGMPMM"/>
</dbReference>
<dbReference type="InterPro" id="IPR016055">
    <property type="entry name" value="A-D-PHexomutase_a/b/a-I/II/III"/>
</dbReference>
<dbReference type="InterPro" id="IPR005841">
    <property type="entry name" value="Alpha-D-phosphohexomutase_SF"/>
</dbReference>
<comment type="similarity">
    <text evidence="2 7">Belongs to the phosphohexose mutase family.</text>
</comment>
<evidence type="ECO:0000256" key="4">
    <source>
        <dbReference type="ARBA" id="ARBA00022723"/>
    </source>
</evidence>
<dbReference type="InterPro" id="IPR016066">
    <property type="entry name" value="A-D-PHexomutase_CS"/>
</dbReference>
<evidence type="ECO:0000259" key="9">
    <source>
        <dbReference type="Pfam" id="PF02878"/>
    </source>
</evidence>
<comment type="cofactor">
    <cofactor evidence="1">
        <name>Mg(2+)</name>
        <dbReference type="ChEBI" id="CHEBI:18420"/>
    </cofactor>
</comment>
<dbReference type="CDD" id="cd05799">
    <property type="entry name" value="PGM2"/>
    <property type="match status" value="1"/>
</dbReference>
<dbReference type="PANTHER" id="PTHR45745:SF1">
    <property type="entry name" value="PHOSPHOGLUCOMUTASE 2B-RELATED"/>
    <property type="match status" value="1"/>
</dbReference>
<evidence type="ECO:0000313" key="13">
    <source>
        <dbReference type="Proteomes" id="UP001500653"/>
    </source>
</evidence>
<dbReference type="Gene3D" id="3.30.310.50">
    <property type="entry name" value="Alpha-D-phosphohexomutase, C-terminal domain"/>
    <property type="match status" value="1"/>
</dbReference>
<keyword evidence="5 7" id="KW-0460">Magnesium</keyword>
<feature type="domain" description="Alpha-D-phosphohexomutase alpha/beta/alpha" evidence="11">
    <location>
        <begin position="385"/>
        <end position="476"/>
    </location>
</feature>
<feature type="domain" description="Alpha-D-phosphohexomutase alpha/beta/alpha" evidence="9">
    <location>
        <begin position="62"/>
        <end position="197"/>
    </location>
</feature>
<feature type="domain" description="Alpha-D-phosphohexomutase C-terminal" evidence="8">
    <location>
        <begin position="519"/>
        <end position="556"/>
    </location>
</feature>
<dbReference type="InterPro" id="IPR005845">
    <property type="entry name" value="A-D-PHexomutase_a/b/a-II"/>
</dbReference>
<keyword evidence="6" id="KW-0413">Isomerase</keyword>
<evidence type="ECO:0000259" key="10">
    <source>
        <dbReference type="Pfam" id="PF02879"/>
    </source>
</evidence>
<gene>
    <name evidence="12" type="ORF">GCM10009676_36600</name>
</gene>
<dbReference type="PROSITE" id="PS00710">
    <property type="entry name" value="PGM_PMM"/>
    <property type="match status" value="1"/>
</dbReference>
<sequence length="595" mass="60688">MPESADPTARLTPDLRDAAYRWIADDPDRSAQQELQTVLARAVAGDTEATADLADRMAGPLAFGTAGLRGPVRAGPNGMNTAVVVRTTAGVARWLADSGHGGATVVLGRDARHGSERFATAAAEVLTAAGFAVSVLPAPLPTPLLAFAVRHLGAAAGIQITASHNPPADNGYKLYDHTGAQIVPPADRRIEAAVEAAPPARQVPRADGAATVDVLEAYLAATTALPRGGARDVRIAATALHGVGADVLEAALRGAGFTDVHLVGTQRAPDPDFPTVAFPNPEEPGATDRLLALAEEVRADVAIALDPDADRCALGVPGRDGAWRMLRGDDTGVVLGEHVLSGRRGAGGSGAGGAAGGAGADGAGAGGAAGELVVEEDGTVTDTGGPLVATTIVSSSLLGEIARAHGARYAETLTGFKWLARAGDDLVFAYEEALGLCVAPDVVRDKDGISAAVVACDLVATLKAGGRTLLDMLDDLAARHGVHVTDQVSLRIADLTARAELMTGLRAGPPADLAGVTVTAEDLLPDADVLRLRGQGVRVLLRPSGTEPKLKAYLEVIEPPGDDLAAARARATERLDALRSDLERLLAESAPAEAP</sequence>
<evidence type="ECO:0000256" key="7">
    <source>
        <dbReference type="RuleBase" id="RU004326"/>
    </source>
</evidence>